<organism evidence="7 8">
    <name type="scientific">Streptomyces gamaensis</name>
    <dbReference type="NCBI Taxonomy" id="1763542"/>
    <lineage>
        <taxon>Bacteria</taxon>
        <taxon>Bacillati</taxon>
        <taxon>Actinomycetota</taxon>
        <taxon>Actinomycetes</taxon>
        <taxon>Kitasatosporales</taxon>
        <taxon>Streptomycetaceae</taxon>
        <taxon>Streptomyces</taxon>
    </lineage>
</organism>
<feature type="signal peptide" evidence="5">
    <location>
        <begin position="1"/>
        <end position="29"/>
    </location>
</feature>
<evidence type="ECO:0000256" key="5">
    <source>
        <dbReference type="SAM" id="SignalP"/>
    </source>
</evidence>
<keyword evidence="3" id="KW-0813">Transport</keyword>
<name>A0ABW0Z4W1_9ACTN</name>
<comment type="similarity">
    <text evidence="2">Belongs to the bacterial solute-binding protein 8 family.</text>
</comment>
<dbReference type="RefSeq" id="WP_390318879.1">
    <property type="nucleotide sequence ID" value="NZ_JBHSPB010000014.1"/>
</dbReference>
<reference evidence="8" key="1">
    <citation type="journal article" date="2019" name="Int. J. Syst. Evol. Microbiol.">
        <title>The Global Catalogue of Microorganisms (GCM) 10K type strain sequencing project: providing services to taxonomists for standard genome sequencing and annotation.</title>
        <authorList>
            <consortium name="The Broad Institute Genomics Platform"/>
            <consortium name="The Broad Institute Genome Sequencing Center for Infectious Disease"/>
            <person name="Wu L."/>
            <person name="Ma J."/>
        </authorList>
    </citation>
    <scope>NUCLEOTIDE SEQUENCE [LARGE SCALE GENOMIC DNA]</scope>
    <source>
        <strain evidence="8">CGMCC 4.7304</strain>
    </source>
</reference>
<dbReference type="Proteomes" id="UP001596083">
    <property type="component" value="Unassembled WGS sequence"/>
</dbReference>
<comment type="subcellular location">
    <subcellularLocation>
        <location evidence="1">Cell envelope</location>
    </subcellularLocation>
</comment>
<evidence type="ECO:0000259" key="6">
    <source>
        <dbReference type="PROSITE" id="PS50983"/>
    </source>
</evidence>
<dbReference type="SUPFAM" id="SSF53807">
    <property type="entry name" value="Helical backbone' metal receptor"/>
    <property type="match status" value="1"/>
</dbReference>
<accession>A0ABW0Z4W1</accession>
<evidence type="ECO:0000313" key="8">
    <source>
        <dbReference type="Proteomes" id="UP001596083"/>
    </source>
</evidence>
<evidence type="ECO:0000256" key="1">
    <source>
        <dbReference type="ARBA" id="ARBA00004196"/>
    </source>
</evidence>
<evidence type="ECO:0000256" key="3">
    <source>
        <dbReference type="ARBA" id="ARBA00022448"/>
    </source>
</evidence>
<protein>
    <submittedName>
        <fullName evidence="7">ABC transporter substrate-binding protein</fullName>
    </submittedName>
</protein>
<dbReference type="InterPro" id="IPR002491">
    <property type="entry name" value="ABC_transptr_periplasmic_BD"/>
</dbReference>
<dbReference type="PROSITE" id="PS51257">
    <property type="entry name" value="PROKAR_LIPOPROTEIN"/>
    <property type="match status" value="1"/>
</dbReference>
<keyword evidence="4 5" id="KW-0732">Signal</keyword>
<gene>
    <name evidence="7" type="ORF">ACFP1Z_22790</name>
</gene>
<dbReference type="Pfam" id="PF01497">
    <property type="entry name" value="Peripla_BP_2"/>
    <property type="match status" value="1"/>
</dbReference>
<proteinExistence type="inferred from homology"/>
<sequence length="343" mass="35906">MRGVSSRPRLSRRGLLAAGGAAGLGALLAACGDGGSKGGGNSSSGGGAWSFKDDRGTLVKAGSRPRRIVGYVGSAAALHDFGIDCVGIYGPSTYKNGSPTPQAGSLDLAKLTVVGNGPGEFSIEKYMSLKPDLLVGNMVQPPAFWQLPEEGADKIFGFAPSVGISAAKASLLTVIERYAALAESLGADVGGGPAAEAKKRFEAAVASLRRAAEGRPGLKVMAAAAQADNFSVGVPGAYPDIRYYRELGVDVIEPTNPGKPGFWENHSWENADAYPADVILLDQRSNNLPLDELRRSKPTWRELPAVKADQVVPWNNEAQFSYAGYAPLIERLATAIGKAQKLH</sequence>
<keyword evidence="8" id="KW-1185">Reference proteome</keyword>
<dbReference type="PROSITE" id="PS51318">
    <property type="entry name" value="TAT"/>
    <property type="match status" value="1"/>
</dbReference>
<evidence type="ECO:0000313" key="7">
    <source>
        <dbReference type="EMBL" id="MFC5722998.1"/>
    </source>
</evidence>
<feature type="chain" id="PRO_5046439266" evidence="5">
    <location>
        <begin position="30"/>
        <end position="343"/>
    </location>
</feature>
<evidence type="ECO:0000256" key="2">
    <source>
        <dbReference type="ARBA" id="ARBA00008814"/>
    </source>
</evidence>
<dbReference type="PANTHER" id="PTHR30532:SF24">
    <property type="entry name" value="FERRIC ENTEROBACTIN-BINDING PERIPLASMIC PROTEIN FEPB"/>
    <property type="match status" value="1"/>
</dbReference>
<evidence type="ECO:0000256" key="4">
    <source>
        <dbReference type="ARBA" id="ARBA00022729"/>
    </source>
</evidence>
<dbReference type="EMBL" id="JBHSPB010000014">
    <property type="protein sequence ID" value="MFC5722998.1"/>
    <property type="molecule type" value="Genomic_DNA"/>
</dbReference>
<dbReference type="InterPro" id="IPR051313">
    <property type="entry name" value="Bact_iron-sidero_bind"/>
</dbReference>
<comment type="caution">
    <text evidence="7">The sequence shown here is derived from an EMBL/GenBank/DDBJ whole genome shotgun (WGS) entry which is preliminary data.</text>
</comment>
<dbReference type="InterPro" id="IPR006311">
    <property type="entry name" value="TAT_signal"/>
</dbReference>
<dbReference type="Gene3D" id="3.40.50.1980">
    <property type="entry name" value="Nitrogenase molybdenum iron protein domain"/>
    <property type="match status" value="2"/>
</dbReference>
<dbReference type="PROSITE" id="PS50983">
    <property type="entry name" value="FE_B12_PBP"/>
    <property type="match status" value="1"/>
</dbReference>
<dbReference type="PANTHER" id="PTHR30532">
    <property type="entry name" value="IRON III DICITRATE-BINDING PERIPLASMIC PROTEIN"/>
    <property type="match status" value="1"/>
</dbReference>
<feature type="domain" description="Fe/B12 periplasmic-binding" evidence="6">
    <location>
        <begin position="66"/>
        <end position="343"/>
    </location>
</feature>